<dbReference type="Proteomes" id="UP000195514">
    <property type="component" value="Chromosome I"/>
</dbReference>
<gene>
    <name evidence="1" type="ORF">CFX1CAM_0385</name>
</gene>
<name>A0A1Y6K1E0_9CHLR</name>
<evidence type="ECO:0000313" key="2">
    <source>
        <dbReference type="Proteomes" id="UP000195514"/>
    </source>
</evidence>
<organism evidence="1 2">
    <name type="scientific">Candidatus Brevifilum fermentans</name>
    <dbReference type="NCBI Taxonomy" id="1986204"/>
    <lineage>
        <taxon>Bacteria</taxon>
        <taxon>Bacillati</taxon>
        <taxon>Chloroflexota</taxon>
        <taxon>Anaerolineae</taxon>
        <taxon>Anaerolineales</taxon>
        <taxon>Anaerolineaceae</taxon>
        <taxon>Candidatus Brevifilum</taxon>
    </lineage>
</organism>
<keyword evidence="2" id="KW-1185">Reference proteome</keyword>
<evidence type="ECO:0000313" key="1">
    <source>
        <dbReference type="EMBL" id="SMX53451.1"/>
    </source>
</evidence>
<reference evidence="2" key="1">
    <citation type="submission" date="2017-05" db="EMBL/GenBank/DDBJ databases">
        <authorList>
            <person name="Kirkegaard R."/>
            <person name="Mcilroy J S."/>
        </authorList>
    </citation>
    <scope>NUCLEOTIDE SEQUENCE [LARGE SCALE GENOMIC DNA]</scope>
</reference>
<protein>
    <submittedName>
        <fullName evidence="1">Uncharacterized protein</fullName>
    </submittedName>
</protein>
<dbReference type="AlphaFoldDB" id="A0A1Y6K1E0"/>
<dbReference type="KEGG" id="abat:CFX1CAM_0385"/>
<proteinExistence type="predicted"/>
<sequence length="77" mass="8152">MMTVGEATGVLLGAVGVKTKGAVPAIASRVRAISVFRTTAVEVPAHDAGRGEVNWQAIPVPRKRITPQIRNTFVCLL</sequence>
<accession>A0A1Y6K1E0</accession>
<dbReference type="EMBL" id="LT859958">
    <property type="protein sequence ID" value="SMX53451.1"/>
    <property type="molecule type" value="Genomic_DNA"/>
</dbReference>